<evidence type="ECO:0000256" key="1">
    <source>
        <dbReference type="SAM" id="Phobius"/>
    </source>
</evidence>
<dbReference type="InterPro" id="IPR013783">
    <property type="entry name" value="Ig-like_fold"/>
</dbReference>
<keyword evidence="1" id="KW-0812">Transmembrane</keyword>
<keyword evidence="1" id="KW-0472">Membrane</keyword>
<keyword evidence="1" id="KW-1133">Transmembrane helix</keyword>
<dbReference type="SUPFAM" id="SSF49265">
    <property type="entry name" value="Fibronectin type III"/>
    <property type="match status" value="1"/>
</dbReference>
<reference evidence="3" key="1">
    <citation type="submission" date="2021-02" db="EMBL/GenBank/DDBJ databases">
        <authorList>
            <person name="Nowell W R."/>
        </authorList>
    </citation>
    <scope>NUCLEOTIDE SEQUENCE</scope>
</reference>
<feature type="transmembrane region" description="Helical" evidence="1">
    <location>
        <begin position="40"/>
        <end position="61"/>
    </location>
</feature>
<dbReference type="Gene3D" id="2.60.40.10">
    <property type="entry name" value="Immunoglobulins"/>
    <property type="match status" value="1"/>
</dbReference>
<dbReference type="InterPro" id="IPR003961">
    <property type="entry name" value="FN3_dom"/>
</dbReference>
<dbReference type="PROSITE" id="PS50853">
    <property type="entry name" value="FN3"/>
    <property type="match status" value="1"/>
</dbReference>
<evidence type="ECO:0000313" key="4">
    <source>
        <dbReference type="Proteomes" id="UP000663852"/>
    </source>
</evidence>
<sequence length="283" mass="31198">MCTEKEFIVLSIIEHEKHTVIQVLANASFTTKREMQGHQVILFALLVIITSATEITFFGAYENFPIIGNQSTIDADQIVLFINVTKCPTTVCSCEVRSNASNNALAVNFSTTNSDRGSVKVEQLRADTVYSFELICIGADKSAMLVLKTDFGRPSAPEQISCNLAGNHARLAWQRPSTPAGPIHNYRLTLNRTTITESIPGDATTYTMANDYVWGTEYNLVLTACNTNRKNESICSDPSLSSLTFYMEATTTTSKPKPSPANRLSCFITYPIILLFISLNVLL</sequence>
<accession>A0A813MC88</accession>
<comment type="caution">
    <text evidence="3">The sequence shown here is derived from an EMBL/GenBank/DDBJ whole genome shotgun (WGS) entry which is preliminary data.</text>
</comment>
<proteinExistence type="predicted"/>
<evidence type="ECO:0000313" key="3">
    <source>
        <dbReference type="EMBL" id="CAF0721984.1"/>
    </source>
</evidence>
<feature type="domain" description="Fibronectin type-III" evidence="2">
    <location>
        <begin position="153"/>
        <end position="250"/>
    </location>
</feature>
<dbReference type="AlphaFoldDB" id="A0A813MC88"/>
<dbReference type="CDD" id="cd00063">
    <property type="entry name" value="FN3"/>
    <property type="match status" value="1"/>
</dbReference>
<dbReference type="OrthoDB" id="261433at2759"/>
<name>A0A813MC88_ADIRI</name>
<dbReference type="Proteomes" id="UP000663852">
    <property type="component" value="Unassembled WGS sequence"/>
</dbReference>
<dbReference type="Pfam" id="PF00041">
    <property type="entry name" value="fn3"/>
    <property type="match status" value="1"/>
</dbReference>
<evidence type="ECO:0000259" key="2">
    <source>
        <dbReference type="PROSITE" id="PS50853"/>
    </source>
</evidence>
<dbReference type="EMBL" id="CAJNOJ010000001">
    <property type="protein sequence ID" value="CAF0721984.1"/>
    <property type="molecule type" value="Genomic_DNA"/>
</dbReference>
<dbReference type="InterPro" id="IPR036116">
    <property type="entry name" value="FN3_sf"/>
</dbReference>
<protein>
    <recommendedName>
        <fullName evidence="2">Fibronectin type-III domain-containing protein</fullName>
    </recommendedName>
</protein>
<organism evidence="3 4">
    <name type="scientific">Adineta ricciae</name>
    <name type="common">Rotifer</name>
    <dbReference type="NCBI Taxonomy" id="249248"/>
    <lineage>
        <taxon>Eukaryota</taxon>
        <taxon>Metazoa</taxon>
        <taxon>Spiralia</taxon>
        <taxon>Gnathifera</taxon>
        <taxon>Rotifera</taxon>
        <taxon>Eurotatoria</taxon>
        <taxon>Bdelloidea</taxon>
        <taxon>Adinetida</taxon>
        <taxon>Adinetidae</taxon>
        <taxon>Adineta</taxon>
    </lineage>
</organism>
<gene>
    <name evidence="3" type="ORF">EDS130_LOCUS341</name>
</gene>